<feature type="coiled-coil region" evidence="1">
    <location>
        <begin position="72"/>
        <end position="108"/>
    </location>
</feature>
<accession>A0ABQ5CVG0</accession>
<dbReference type="Proteomes" id="UP001151760">
    <property type="component" value="Unassembled WGS sequence"/>
</dbReference>
<gene>
    <name evidence="2" type="ORF">Tco_0910156</name>
</gene>
<sequence>MDQDSAHMVAASKVPILKPELKNTKLKAVTTTTTTTTTRILLQEPSETRTTKTTIIPSKDKGKGIMVEEPLKKKEQIRLDEELALKLQAEEEEQARLAREKAKKVKEANISWDNVQAMIKADRLLAKRLQAREQEELTDEEKARLFVELLEKRKYTLQH</sequence>
<organism evidence="2 3">
    <name type="scientific">Tanacetum coccineum</name>
    <dbReference type="NCBI Taxonomy" id="301880"/>
    <lineage>
        <taxon>Eukaryota</taxon>
        <taxon>Viridiplantae</taxon>
        <taxon>Streptophyta</taxon>
        <taxon>Embryophyta</taxon>
        <taxon>Tracheophyta</taxon>
        <taxon>Spermatophyta</taxon>
        <taxon>Magnoliopsida</taxon>
        <taxon>eudicotyledons</taxon>
        <taxon>Gunneridae</taxon>
        <taxon>Pentapetalae</taxon>
        <taxon>asterids</taxon>
        <taxon>campanulids</taxon>
        <taxon>Asterales</taxon>
        <taxon>Asteraceae</taxon>
        <taxon>Asteroideae</taxon>
        <taxon>Anthemideae</taxon>
        <taxon>Anthemidinae</taxon>
        <taxon>Tanacetum</taxon>
    </lineage>
</organism>
<evidence type="ECO:0000313" key="2">
    <source>
        <dbReference type="EMBL" id="GJT29881.1"/>
    </source>
</evidence>
<reference evidence="2" key="1">
    <citation type="journal article" date="2022" name="Int. J. Mol. Sci.">
        <title>Draft Genome of Tanacetum Coccineum: Genomic Comparison of Closely Related Tanacetum-Family Plants.</title>
        <authorList>
            <person name="Yamashiro T."/>
            <person name="Shiraishi A."/>
            <person name="Nakayama K."/>
            <person name="Satake H."/>
        </authorList>
    </citation>
    <scope>NUCLEOTIDE SEQUENCE</scope>
</reference>
<keyword evidence="3" id="KW-1185">Reference proteome</keyword>
<keyword evidence="1" id="KW-0175">Coiled coil</keyword>
<proteinExistence type="predicted"/>
<dbReference type="EMBL" id="BQNB010014578">
    <property type="protein sequence ID" value="GJT29881.1"/>
    <property type="molecule type" value="Genomic_DNA"/>
</dbReference>
<comment type="caution">
    <text evidence="2">The sequence shown here is derived from an EMBL/GenBank/DDBJ whole genome shotgun (WGS) entry which is preliminary data.</text>
</comment>
<name>A0ABQ5CVG0_9ASTR</name>
<evidence type="ECO:0000256" key="1">
    <source>
        <dbReference type="SAM" id="Coils"/>
    </source>
</evidence>
<reference evidence="2" key="2">
    <citation type="submission" date="2022-01" db="EMBL/GenBank/DDBJ databases">
        <authorList>
            <person name="Yamashiro T."/>
            <person name="Shiraishi A."/>
            <person name="Satake H."/>
            <person name="Nakayama K."/>
        </authorList>
    </citation>
    <scope>NUCLEOTIDE SEQUENCE</scope>
</reference>
<protein>
    <submittedName>
        <fullName evidence="2">Uncharacterized protein</fullName>
    </submittedName>
</protein>
<evidence type="ECO:0000313" key="3">
    <source>
        <dbReference type="Proteomes" id="UP001151760"/>
    </source>
</evidence>